<dbReference type="Proteomes" id="UP001597373">
    <property type="component" value="Unassembled WGS sequence"/>
</dbReference>
<name>A0ABW5DCH9_9HYPH</name>
<evidence type="ECO:0000313" key="2">
    <source>
        <dbReference type="EMBL" id="MFD2258180.1"/>
    </source>
</evidence>
<organism evidence="2 3">
    <name type="scientific">Chelativorans composti</name>
    <dbReference type="NCBI Taxonomy" id="768533"/>
    <lineage>
        <taxon>Bacteria</taxon>
        <taxon>Pseudomonadati</taxon>
        <taxon>Pseudomonadota</taxon>
        <taxon>Alphaproteobacteria</taxon>
        <taxon>Hyphomicrobiales</taxon>
        <taxon>Phyllobacteriaceae</taxon>
        <taxon>Chelativorans</taxon>
    </lineage>
</organism>
<proteinExistence type="predicted"/>
<keyword evidence="3" id="KW-1185">Reference proteome</keyword>
<dbReference type="EMBL" id="JBHUIR010000001">
    <property type="protein sequence ID" value="MFD2258180.1"/>
    <property type="molecule type" value="Genomic_DNA"/>
</dbReference>
<sequence length="194" mass="20376">MMRGDRSAEWQEDAGSDCAGLQRQRSEATDCVAPADTRDVGSEGSGEAAEDIPDAGAPDARRELFAEYINRFSEVMDRIAMSTPEKKNVLAAAFLAGTSLCLVTAAVDAQEREAATAGGLRCMANGYDVVVINEGSAELEAGTVVEWSVSSVRVGGEVTLDEGLPASGSHFLTAALGSNYTNPRVKCVVTVREP</sequence>
<comment type="caution">
    <text evidence="2">The sequence shown here is derived from an EMBL/GenBank/DDBJ whole genome shotgun (WGS) entry which is preliminary data.</text>
</comment>
<evidence type="ECO:0000313" key="3">
    <source>
        <dbReference type="Proteomes" id="UP001597373"/>
    </source>
</evidence>
<gene>
    <name evidence="2" type="ORF">ACFSMZ_00155</name>
</gene>
<evidence type="ECO:0008006" key="4">
    <source>
        <dbReference type="Google" id="ProtNLM"/>
    </source>
</evidence>
<protein>
    <recommendedName>
        <fullName evidence="4">Ig-like domain-containing protein</fullName>
    </recommendedName>
</protein>
<accession>A0ABW5DCH9</accession>
<reference evidence="3" key="1">
    <citation type="journal article" date="2019" name="Int. J. Syst. Evol. Microbiol.">
        <title>The Global Catalogue of Microorganisms (GCM) 10K type strain sequencing project: providing services to taxonomists for standard genome sequencing and annotation.</title>
        <authorList>
            <consortium name="The Broad Institute Genomics Platform"/>
            <consortium name="The Broad Institute Genome Sequencing Center for Infectious Disease"/>
            <person name="Wu L."/>
            <person name="Ma J."/>
        </authorList>
    </citation>
    <scope>NUCLEOTIDE SEQUENCE [LARGE SCALE GENOMIC DNA]</scope>
    <source>
        <strain evidence="3">KCTC 23707</strain>
    </source>
</reference>
<dbReference type="RefSeq" id="WP_345097568.1">
    <property type="nucleotide sequence ID" value="NZ_BAABGS010000002.1"/>
</dbReference>
<evidence type="ECO:0000256" key="1">
    <source>
        <dbReference type="SAM" id="MobiDB-lite"/>
    </source>
</evidence>
<feature type="region of interest" description="Disordered" evidence="1">
    <location>
        <begin position="1"/>
        <end position="57"/>
    </location>
</feature>